<gene>
    <name evidence="1" type="ORF">VHEMI09111</name>
</gene>
<sequence length="76" mass="8406">MIEDNMDEIAKLLTRGTVDARDSAPFHEFEAKQLLNDLVNFGHALNDANQLLISKKASMDKIKDGAKGVQRHLSGL</sequence>
<evidence type="ECO:0000313" key="2">
    <source>
        <dbReference type="Proteomes" id="UP000039046"/>
    </source>
</evidence>
<keyword evidence="2" id="KW-1185">Reference proteome</keyword>
<dbReference type="EMBL" id="CDHN01000005">
    <property type="protein sequence ID" value="CEJ93530.1"/>
    <property type="molecule type" value="Genomic_DNA"/>
</dbReference>
<dbReference type="Proteomes" id="UP000039046">
    <property type="component" value="Unassembled WGS sequence"/>
</dbReference>
<proteinExistence type="predicted"/>
<evidence type="ECO:0000313" key="1">
    <source>
        <dbReference type="EMBL" id="CEJ93530.1"/>
    </source>
</evidence>
<reference evidence="1 2" key="1">
    <citation type="journal article" date="2015" name="Genome Announc.">
        <title>Draft Genome Sequence and Gene Annotation of the Entomopathogenic Fungus Verticillium hemipterigenum.</title>
        <authorList>
            <person name="Horn F."/>
            <person name="Habel A."/>
            <person name="Scharf D.H."/>
            <person name="Dworschak J."/>
            <person name="Brakhage A.A."/>
            <person name="Guthke R."/>
            <person name="Hertweck C."/>
            <person name="Linde J."/>
        </authorList>
    </citation>
    <scope>NUCLEOTIDE SEQUENCE [LARGE SCALE GENOMIC DNA]</scope>
</reference>
<name>A0A0A1TPF6_9HYPO</name>
<protein>
    <submittedName>
        <fullName evidence="1">Uncharacterized protein</fullName>
    </submittedName>
</protein>
<accession>A0A0A1TPF6</accession>
<organism evidence="1 2">
    <name type="scientific">[Torrubiella] hemipterigena</name>
    <dbReference type="NCBI Taxonomy" id="1531966"/>
    <lineage>
        <taxon>Eukaryota</taxon>
        <taxon>Fungi</taxon>
        <taxon>Dikarya</taxon>
        <taxon>Ascomycota</taxon>
        <taxon>Pezizomycotina</taxon>
        <taxon>Sordariomycetes</taxon>
        <taxon>Hypocreomycetidae</taxon>
        <taxon>Hypocreales</taxon>
        <taxon>Clavicipitaceae</taxon>
        <taxon>Clavicipitaceae incertae sedis</taxon>
        <taxon>'Torrubiella' clade</taxon>
    </lineage>
</organism>
<dbReference type="AlphaFoldDB" id="A0A0A1TPF6"/>
<dbReference type="HOGENOM" id="CLU_2656199_0_0_1"/>